<proteinExistence type="predicted"/>
<dbReference type="OrthoDB" id="285502at2"/>
<gene>
    <name evidence="2" type="ORF">C5Y83_17130</name>
</gene>
<evidence type="ECO:0000256" key="1">
    <source>
        <dbReference type="SAM" id="MobiDB-lite"/>
    </source>
</evidence>
<dbReference type="EMBL" id="PUHY01000012">
    <property type="protein sequence ID" value="PQO32877.1"/>
    <property type="molecule type" value="Genomic_DNA"/>
</dbReference>
<organism evidence="2 3">
    <name type="scientific">Blastopirellula marina</name>
    <dbReference type="NCBI Taxonomy" id="124"/>
    <lineage>
        <taxon>Bacteria</taxon>
        <taxon>Pseudomonadati</taxon>
        <taxon>Planctomycetota</taxon>
        <taxon>Planctomycetia</taxon>
        <taxon>Pirellulales</taxon>
        <taxon>Pirellulaceae</taxon>
        <taxon>Blastopirellula</taxon>
    </lineage>
</organism>
<comment type="caution">
    <text evidence="2">The sequence shown here is derived from an EMBL/GenBank/DDBJ whole genome shotgun (WGS) entry which is preliminary data.</text>
</comment>
<name>A0A2S8FL51_9BACT</name>
<sequence length="142" mass="16315">MMRALTNADLEAYLNEELAVEEASAVEEQIRDQPELKAKLLEILARRDAGVHSLGEIWRRHRITCPTRPQLQQYLLGVMPAQEEVNYISFHLEQVGCRICSANLADLIKASEESEQSASDEQQTTRRRKYFQSSVGRLRKED</sequence>
<evidence type="ECO:0000313" key="3">
    <source>
        <dbReference type="Proteomes" id="UP000238322"/>
    </source>
</evidence>
<dbReference type="AlphaFoldDB" id="A0A2S8FL51"/>
<reference evidence="2 3" key="1">
    <citation type="submission" date="2018-02" db="EMBL/GenBank/DDBJ databases">
        <title>Comparative genomes isolates from brazilian mangrove.</title>
        <authorList>
            <person name="Araujo J.E."/>
            <person name="Taketani R.G."/>
            <person name="Silva M.C.P."/>
            <person name="Loureco M.V."/>
            <person name="Andreote F.D."/>
        </authorList>
    </citation>
    <scope>NUCLEOTIDE SEQUENCE [LARGE SCALE GENOMIC DNA]</scope>
    <source>
        <strain evidence="2 3">Hex-1 MGV</strain>
    </source>
</reference>
<protein>
    <submittedName>
        <fullName evidence="2">Uncharacterized protein</fullName>
    </submittedName>
</protein>
<accession>A0A2S8FL51</accession>
<evidence type="ECO:0000313" key="2">
    <source>
        <dbReference type="EMBL" id="PQO32877.1"/>
    </source>
</evidence>
<feature type="region of interest" description="Disordered" evidence="1">
    <location>
        <begin position="111"/>
        <end position="142"/>
    </location>
</feature>
<dbReference type="Proteomes" id="UP000238322">
    <property type="component" value="Unassembled WGS sequence"/>
</dbReference>